<protein>
    <submittedName>
        <fullName evidence="1">Uncharacterized protein</fullName>
    </submittedName>
</protein>
<dbReference type="AlphaFoldDB" id="A0A8J6C4X3"/>
<dbReference type="Proteomes" id="UP000770717">
    <property type="component" value="Unassembled WGS sequence"/>
</dbReference>
<proteinExistence type="predicted"/>
<evidence type="ECO:0000313" key="2">
    <source>
        <dbReference type="Proteomes" id="UP000770717"/>
    </source>
</evidence>
<name>A0A8J6C4X3_ELECQ</name>
<reference evidence="1" key="1">
    <citation type="thesis" date="2020" institute="ProQuest LLC" country="789 East Eisenhower Parkway, Ann Arbor, MI, USA">
        <title>Comparative Genomics and Chromosome Evolution.</title>
        <authorList>
            <person name="Mudd A.B."/>
        </authorList>
    </citation>
    <scope>NUCLEOTIDE SEQUENCE</scope>
    <source>
        <strain evidence="1">HN-11 Male</strain>
        <tissue evidence="1">Kidney and liver</tissue>
    </source>
</reference>
<dbReference type="EMBL" id="WNTK01007569">
    <property type="protein sequence ID" value="KAG9463237.1"/>
    <property type="molecule type" value="Genomic_DNA"/>
</dbReference>
<organism evidence="1 2">
    <name type="scientific">Eleutherodactylus coqui</name>
    <name type="common">Puerto Rican coqui</name>
    <dbReference type="NCBI Taxonomy" id="57060"/>
    <lineage>
        <taxon>Eukaryota</taxon>
        <taxon>Metazoa</taxon>
        <taxon>Chordata</taxon>
        <taxon>Craniata</taxon>
        <taxon>Vertebrata</taxon>
        <taxon>Euteleostomi</taxon>
        <taxon>Amphibia</taxon>
        <taxon>Batrachia</taxon>
        <taxon>Anura</taxon>
        <taxon>Neobatrachia</taxon>
        <taxon>Hyloidea</taxon>
        <taxon>Eleutherodactylidae</taxon>
        <taxon>Eleutherodactylinae</taxon>
        <taxon>Eleutherodactylus</taxon>
        <taxon>Eleutherodactylus</taxon>
    </lineage>
</organism>
<gene>
    <name evidence="1" type="ORF">GDO78_022154</name>
</gene>
<accession>A0A8J6C4X3</accession>
<evidence type="ECO:0000313" key="1">
    <source>
        <dbReference type="EMBL" id="KAG9463237.1"/>
    </source>
</evidence>
<keyword evidence="2" id="KW-1185">Reference proteome</keyword>
<comment type="caution">
    <text evidence="1">The sequence shown here is derived from an EMBL/GenBank/DDBJ whole genome shotgun (WGS) entry which is preliminary data.</text>
</comment>
<sequence>MSPSDGSHSACSTPDFSHVSCFPMNCMSDRRWGRSWVVHTGKNILSLTYPMRGSVHFIMAPSNKGYTPLHVLRTSGTVRLLRNVHQVPLSVHFWHNLHQFLE</sequence>